<sequence length="800" mass="88923">MDGEANLPAPIVPPESGPTRCSPIRPIDPDSNLSRSFNSTSSSSSSSPPALVRQLQAAFKHHRPLGMMQSNNIRPRRTFVPQRQISKSSASKLGPTFDLDKYQDEVFGGRSHGVGDFIAQTVNEVPGVNEDQIDASITPPSMSGTITNTFGESDSQHVPVVGGQKKVQFSLGNNTRSHGMEWDPSNQPDAVTSISHDLKHYNGDNVEADKVMQSYGADSSLVGKRTMELQGQLFKIRNSLQRDMSQPMTQSAVVGSSCASTTLVNSISAPMLSLMTYCSQPYQNSQSNMAKESLGDCNANFPSTTGHMVQLACTSSKSTGETLVDQRAIEAQDNETKENDTLKDASCIDDKSNRRKGLATGDASDLHSCASLSINAPSDMKLVTSKSEKDEKNASGKLEKDASGKAANRKRSYNPDLFFKVNGKLYQRLGKIGSGGSSEVHKVISSDCTIYALKKIKLRGRDYATAYGFCQEIEYLNKLKGKNHIIQLIDYEVTDKILLQEVMNGCMSNKDGRVKEDGFIYMVLEYGEIDLAQMLSQKWKEIDGSDSTIDENWLRFYWQQILLAVNTIHEERIVHSDLKPANFLLVRGSLKLIDFGIAKAIMSDTTNIQRDSQVGTLSYMSPEAFMCNETDANGNTIKCGRPSDIWSLGCILYQMVHGRTPFSEYKTFWAKFKVITDPNHEIVYEPMSNPWLLDLMKKCLAWDRNERWRIPQLLQHPFLVPPIPPLLSSCEDRSCKLLQLITESCGNNHKALMLCAQMQELLIDPPQAIKSQELISRDQQRKLLREISSICCELQEQLAD</sequence>
<organism evidence="1 2">
    <name type="scientific">Vaccinium darrowii</name>
    <dbReference type="NCBI Taxonomy" id="229202"/>
    <lineage>
        <taxon>Eukaryota</taxon>
        <taxon>Viridiplantae</taxon>
        <taxon>Streptophyta</taxon>
        <taxon>Embryophyta</taxon>
        <taxon>Tracheophyta</taxon>
        <taxon>Spermatophyta</taxon>
        <taxon>Magnoliopsida</taxon>
        <taxon>eudicotyledons</taxon>
        <taxon>Gunneridae</taxon>
        <taxon>Pentapetalae</taxon>
        <taxon>asterids</taxon>
        <taxon>Ericales</taxon>
        <taxon>Ericaceae</taxon>
        <taxon>Vaccinioideae</taxon>
        <taxon>Vaccinieae</taxon>
        <taxon>Vaccinium</taxon>
    </lineage>
</organism>
<evidence type="ECO:0000313" key="2">
    <source>
        <dbReference type="Proteomes" id="UP000828048"/>
    </source>
</evidence>
<reference evidence="1 2" key="1">
    <citation type="journal article" date="2021" name="Hortic Res">
        <title>High-quality reference genome and annotation aids understanding of berry development for evergreen blueberry (Vaccinium darrowii).</title>
        <authorList>
            <person name="Yu J."/>
            <person name="Hulse-Kemp A.M."/>
            <person name="Babiker E."/>
            <person name="Staton M."/>
        </authorList>
    </citation>
    <scope>NUCLEOTIDE SEQUENCE [LARGE SCALE GENOMIC DNA]</scope>
    <source>
        <strain evidence="2">cv. NJ 8807/NJ 8810</strain>
        <tissue evidence="1">Young leaf</tissue>
    </source>
</reference>
<proteinExistence type="predicted"/>
<name>A0ACB7WZX3_9ERIC</name>
<accession>A0ACB7WZX3</accession>
<comment type="caution">
    <text evidence="1">The sequence shown here is derived from an EMBL/GenBank/DDBJ whole genome shotgun (WGS) entry which is preliminary data.</text>
</comment>
<dbReference type="EMBL" id="CM037152">
    <property type="protein sequence ID" value="KAH7833825.1"/>
    <property type="molecule type" value="Genomic_DNA"/>
</dbReference>
<gene>
    <name evidence="1" type="ORF">Vadar_010080</name>
</gene>
<keyword evidence="2" id="KW-1185">Reference proteome</keyword>
<protein>
    <submittedName>
        <fullName evidence="1">Uncharacterized protein</fullName>
    </submittedName>
</protein>
<dbReference type="Proteomes" id="UP000828048">
    <property type="component" value="Chromosome 2"/>
</dbReference>
<evidence type="ECO:0000313" key="1">
    <source>
        <dbReference type="EMBL" id="KAH7833825.1"/>
    </source>
</evidence>